<reference evidence="1 2" key="1">
    <citation type="journal article" date="2023" name="FEMS Microbes">
        <title>Whole genomes of deep-sea sponge-associated bacteria exhibit high novel natural product potential.</title>
        <authorList>
            <person name="Hesketh-Best P.J."/>
            <person name="January G.G."/>
            <person name="Koch M.J."/>
            <person name="Warburton P.J."/>
            <person name="Howell K.L."/>
            <person name="Upton M."/>
        </authorList>
    </citation>
    <scope>NUCLEOTIDE SEQUENCE [LARGE SCALE GENOMIC DNA]</scope>
    <source>
        <strain evidence="1 2">PC206-O</strain>
    </source>
</reference>
<sequence>MSADLINLDAIARVGDTLLSRRRIGEPEFLNRALLHLVDPARDFVTGTRAVLDDAQQSR</sequence>
<proteinExistence type="predicted"/>
<accession>A0ABU4KRZ8</accession>
<evidence type="ECO:0000313" key="2">
    <source>
        <dbReference type="Proteomes" id="UP001272940"/>
    </source>
</evidence>
<dbReference type="Proteomes" id="UP001272940">
    <property type="component" value="Unassembled WGS sequence"/>
</dbReference>
<protein>
    <submittedName>
        <fullName evidence="1">Uncharacterized protein</fullName>
    </submittedName>
</protein>
<dbReference type="RefSeq" id="WP_066623787.1">
    <property type="nucleotide sequence ID" value="NZ_JAMYEC010000008.1"/>
</dbReference>
<name>A0ABU4KRZ8_BREVE</name>
<comment type="caution">
    <text evidence="1">The sequence shown here is derived from an EMBL/GenBank/DDBJ whole genome shotgun (WGS) entry which is preliminary data.</text>
</comment>
<evidence type="ECO:0000313" key="1">
    <source>
        <dbReference type="EMBL" id="MDX2335763.1"/>
    </source>
</evidence>
<gene>
    <name evidence="1" type="ORF">NJD11_12555</name>
</gene>
<organism evidence="1 2">
    <name type="scientific">Brevundimonas vesicularis</name>
    <name type="common">Pseudomonas vesicularis</name>
    <dbReference type="NCBI Taxonomy" id="41276"/>
    <lineage>
        <taxon>Bacteria</taxon>
        <taxon>Pseudomonadati</taxon>
        <taxon>Pseudomonadota</taxon>
        <taxon>Alphaproteobacteria</taxon>
        <taxon>Caulobacterales</taxon>
        <taxon>Caulobacteraceae</taxon>
        <taxon>Brevundimonas</taxon>
    </lineage>
</organism>
<dbReference type="EMBL" id="JAMYEC010000008">
    <property type="protein sequence ID" value="MDX2335763.1"/>
    <property type="molecule type" value="Genomic_DNA"/>
</dbReference>
<keyword evidence="2" id="KW-1185">Reference proteome</keyword>